<organism evidence="3 4">
    <name type="scientific">Gemmata palustris</name>
    <dbReference type="NCBI Taxonomy" id="2822762"/>
    <lineage>
        <taxon>Bacteria</taxon>
        <taxon>Pseudomonadati</taxon>
        <taxon>Planctomycetota</taxon>
        <taxon>Planctomycetia</taxon>
        <taxon>Gemmatales</taxon>
        <taxon>Gemmataceae</taxon>
        <taxon>Gemmata</taxon>
    </lineage>
</organism>
<dbReference type="EMBL" id="JAGKQQ010000001">
    <property type="protein sequence ID" value="MBP3959031.1"/>
    <property type="molecule type" value="Genomic_DNA"/>
</dbReference>
<sequence>MVTPKRPAKRAPKETTALKTGAPPEPEPKPKKPPRPRSILVVDIGGTNLKVLASGETEPRRHPSGPGFTPQQMVEIVRELTTDWKFDAVSIGYPGQVGDHGPRQEPGNLGAGWVGFNYAAAFECPVRIINDAAMQALGSYDGGRMLFLGLGTGLGSTLIAENVIVPLELGNIPEPGGRTLGEILGRRGLKQIGKKRWRRAVAWAVPALMAAMLADYVVIGGGNAKQIKVQPPGSRLSNNLTAFRGGFRLWHLEDVHTLRDGDEQPPEPPKTADWRLI</sequence>
<feature type="region of interest" description="Disordered" evidence="1">
    <location>
        <begin position="1"/>
        <end position="39"/>
    </location>
</feature>
<gene>
    <name evidence="3" type="ORF">J8F10_27625</name>
</gene>
<name>A0ABS5BZ82_9BACT</name>
<dbReference type="SUPFAM" id="SSF53067">
    <property type="entry name" value="Actin-like ATPase domain"/>
    <property type="match status" value="1"/>
</dbReference>
<feature type="transmembrane region" description="Helical" evidence="2">
    <location>
        <begin position="200"/>
        <end position="219"/>
    </location>
</feature>
<keyword evidence="4" id="KW-1185">Reference proteome</keyword>
<proteinExistence type="predicted"/>
<evidence type="ECO:0000256" key="1">
    <source>
        <dbReference type="SAM" id="MobiDB-lite"/>
    </source>
</evidence>
<dbReference type="RefSeq" id="WP_210659520.1">
    <property type="nucleotide sequence ID" value="NZ_JAGKQQ010000001.1"/>
</dbReference>
<dbReference type="Proteomes" id="UP000676565">
    <property type="component" value="Unassembled WGS sequence"/>
</dbReference>
<keyword evidence="2" id="KW-0812">Transmembrane</keyword>
<evidence type="ECO:0000313" key="3">
    <source>
        <dbReference type="EMBL" id="MBP3959031.1"/>
    </source>
</evidence>
<keyword evidence="2" id="KW-0472">Membrane</keyword>
<evidence type="ECO:0000256" key="2">
    <source>
        <dbReference type="SAM" id="Phobius"/>
    </source>
</evidence>
<dbReference type="Gene3D" id="3.30.420.40">
    <property type="match status" value="2"/>
</dbReference>
<reference evidence="3 4" key="1">
    <citation type="submission" date="2021-04" db="EMBL/GenBank/DDBJ databases">
        <authorList>
            <person name="Ivanova A."/>
        </authorList>
    </citation>
    <scope>NUCLEOTIDE SEQUENCE [LARGE SCALE GENOMIC DNA]</scope>
    <source>
        <strain evidence="3 4">G18</strain>
    </source>
</reference>
<protein>
    <submittedName>
        <fullName evidence="3">ROK family protein</fullName>
    </submittedName>
</protein>
<evidence type="ECO:0000313" key="4">
    <source>
        <dbReference type="Proteomes" id="UP000676565"/>
    </source>
</evidence>
<feature type="region of interest" description="Disordered" evidence="1">
    <location>
        <begin position="258"/>
        <end position="277"/>
    </location>
</feature>
<accession>A0ABS5BZ82</accession>
<keyword evidence="2" id="KW-1133">Transmembrane helix</keyword>
<comment type="caution">
    <text evidence="3">The sequence shown here is derived from an EMBL/GenBank/DDBJ whole genome shotgun (WGS) entry which is preliminary data.</text>
</comment>
<dbReference type="InterPro" id="IPR043129">
    <property type="entry name" value="ATPase_NBD"/>
</dbReference>
<feature type="compositionally biased region" description="Basic residues" evidence="1">
    <location>
        <begin position="1"/>
        <end position="10"/>
    </location>
</feature>